<gene>
    <name evidence="23" type="ORF">FK220_007390</name>
</gene>
<evidence type="ECO:0000256" key="2">
    <source>
        <dbReference type="ARBA" id="ARBA00001966"/>
    </source>
</evidence>
<accession>A0A967AUB6</accession>
<keyword evidence="20" id="KW-1133">Transmembrane helix</keyword>
<comment type="cofactor">
    <cofactor evidence="2">
        <name>[4Fe-4S] cluster</name>
        <dbReference type="ChEBI" id="CHEBI:49883"/>
    </cofactor>
</comment>
<evidence type="ECO:0000256" key="11">
    <source>
        <dbReference type="ARBA" id="ARBA00022741"/>
    </source>
</evidence>
<dbReference type="InterPro" id="IPR011712">
    <property type="entry name" value="Sig_transdc_His_kin_sub3_dim/P"/>
</dbReference>
<evidence type="ECO:0000313" key="23">
    <source>
        <dbReference type="EMBL" id="NHF59158.1"/>
    </source>
</evidence>
<keyword evidence="6" id="KW-0004">4Fe-4S</keyword>
<dbReference type="Gene3D" id="1.20.5.1930">
    <property type="match status" value="1"/>
</dbReference>
<dbReference type="Pfam" id="PF13424">
    <property type="entry name" value="TPR_12"/>
    <property type="match status" value="2"/>
</dbReference>
<name>A0A967AUB6_9FLAO</name>
<dbReference type="PROSITE" id="PS50109">
    <property type="entry name" value="HIS_KIN"/>
    <property type="match status" value="1"/>
</dbReference>
<evidence type="ECO:0000256" key="1">
    <source>
        <dbReference type="ARBA" id="ARBA00000085"/>
    </source>
</evidence>
<dbReference type="Pfam" id="PF02518">
    <property type="entry name" value="HATPase_c"/>
    <property type="match status" value="1"/>
</dbReference>
<dbReference type="InterPro" id="IPR003594">
    <property type="entry name" value="HATPase_dom"/>
</dbReference>
<evidence type="ECO:0000256" key="13">
    <source>
        <dbReference type="ARBA" id="ARBA00022840"/>
    </source>
</evidence>
<dbReference type="CDD" id="cd16917">
    <property type="entry name" value="HATPase_UhpB-NarQ-NarX-like"/>
    <property type="match status" value="1"/>
</dbReference>
<dbReference type="InterPro" id="IPR050482">
    <property type="entry name" value="Sensor_HK_TwoCompSys"/>
</dbReference>
<comment type="catalytic activity">
    <reaction evidence="1">
        <text>ATP + protein L-histidine = ADP + protein N-phospho-L-histidine.</text>
        <dbReference type="EC" id="2.7.13.3"/>
    </reaction>
</comment>
<keyword evidence="19" id="KW-0802">TPR repeat</keyword>
<keyword evidence="11" id="KW-0547">Nucleotide-binding</keyword>
<organism evidence="23 24">
    <name type="scientific">Pelagihabitans pacificus</name>
    <dbReference type="NCBI Taxonomy" id="2696054"/>
    <lineage>
        <taxon>Bacteria</taxon>
        <taxon>Pseudomonadati</taxon>
        <taxon>Bacteroidota</taxon>
        <taxon>Flavobacteriia</taxon>
        <taxon>Flavobacteriales</taxon>
        <taxon>Flavobacteriaceae</taxon>
        <taxon>Pelagihabitans</taxon>
    </lineage>
</organism>
<evidence type="ECO:0000256" key="20">
    <source>
        <dbReference type="SAM" id="Phobius"/>
    </source>
</evidence>
<dbReference type="InterPro" id="IPR019734">
    <property type="entry name" value="TPR_rpt"/>
</dbReference>
<dbReference type="SUPFAM" id="SSF55874">
    <property type="entry name" value="ATPase domain of HSP90 chaperone/DNA topoisomerase II/histidine kinase"/>
    <property type="match status" value="1"/>
</dbReference>
<reference evidence="23" key="1">
    <citation type="submission" date="2019-07" db="EMBL/GenBank/DDBJ databases">
        <authorList>
            <person name="De-Chao Zhang Q."/>
        </authorList>
    </citation>
    <scope>NUCLEOTIDE SEQUENCE</scope>
    <source>
        <strain evidence="23">TP-CH-4</strain>
    </source>
</reference>
<evidence type="ECO:0000256" key="15">
    <source>
        <dbReference type="ARBA" id="ARBA00023012"/>
    </source>
</evidence>
<dbReference type="RefSeq" id="WP_166204824.1">
    <property type="nucleotide sequence ID" value="NZ_VIKU02000002.1"/>
</dbReference>
<dbReference type="Pfam" id="PF07730">
    <property type="entry name" value="HisKA_3"/>
    <property type="match status" value="1"/>
</dbReference>
<evidence type="ECO:0000256" key="10">
    <source>
        <dbReference type="ARBA" id="ARBA00022723"/>
    </source>
</evidence>
<dbReference type="PANTHER" id="PTHR24421">
    <property type="entry name" value="NITRATE/NITRITE SENSOR PROTEIN NARX-RELATED"/>
    <property type="match status" value="1"/>
</dbReference>
<dbReference type="InterPro" id="IPR004358">
    <property type="entry name" value="Sig_transdc_His_kin-like_C"/>
</dbReference>
<keyword evidence="12" id="KW-0418">Kinase</keyword>
<dbReference type="GO" id="GO:0005737">
    <property type="term" value="C:cytoplasm"/>
    <property type="evidence" value="ECO:0007669"/>
    <property type="project" value="UniProtKB-SubCell"/>
</dbReference>
<evidence type="ECO:0000256" key="19">
    <source>
        <dbReference type="PROSITE-ProRule" id="PRU00339"/>
    </source>
</evidence>
<evidence type="ECO:0000256" key="7">
    <source>
        <dbReference type="ARBA" id="ARBA00022490"/>
    </source>
</evidence>
<dbReference type="GO" id="GO:0000155">
    <property type="term" value="F:phosphorelay sensor kinase activity"/>
    <property type="evidence" value="ECO:0007669"/>
    <property type="project" value="InterPro"/>
</dbReference>
<evidence type="ECO:0000256" key="9">
    <source>
        <dbReference type="ARBA" id="ARBA00022679"/>
    </source>
</evidence>
<feature type="signal peptide" evidence="21">
    <location>
        <begin position="1"/>
        <end position="20"/>
    </location>
</feature>
<keyword evidence="13" id="KW-0067">ATP-binding</keyword>
<keyword evidence="24" id="KW-1185">Reference proteome</keyword>
<dbReference type="PRINTS" id="PR00344">
    <property type="entry name" value="BCTRLSENSOR"/>
</dbReference>
<dbReference type="Proteomes" id="UP000707206">
    <property type="component" value="Unassembled WGS sequence"/>
</dbReference>
<feature type="repeat" description="TPR" evidence="19">
    <location>
        <begin position="207"/>
        <end position="240"/>
    </location>
</feature>
<comment type="subcellular location">
    <subcellularLocation>
        <location evidence="3">Cytoplasm</location>
    </subcellularLocation>
</comment>
<sequence>MKRFLSFLFLLVVPLSNVHAQNDHRLDSLKLVLTNTHKDSLIQKIDNYGEVIWAYATTRTKLDSARLYTDSLIQFSRNAGVGVGVAKSNFYYGVISRFEGNYDQGLEFLEKSAAYSKANPDSLDVTSSLFQTAVIHQKLGNFAESLSIFYEILEIHKSRGNILSAAEVLNSIGHILRKVGKQEEAIKNYKEAVEIFEKIAGREISLSMTYESLGNTFAELKQFDSAKDYLLKSLAIEKKENNIDGIASVTENLGHLAYVEEDYEEALRYQMEALEIRKDMPSKNNIAISLNKVGTTYIKLGKAQMAKKYLLESLDISNQIGSKPLRQMNYEGLIEVNEKNGTFKEGFEYQKSLMDLKDSLLDIGMNKQILELEKKYETANKERIIAEQQLVIEQKELQKNQILLAIGTLALLLLGTVIFFTKRIKYQRTIAIQAQALQKQKIIELQQRNKLLALNSMIEGQEAERLRIANDLHDSLGGLLSTVKNHFATIQKEIQKIEELDLTQKTNTLIDEACMEVRRISHNMVPHALSISGLQGAIEDLAEQLNGEGYGTTVEFAGKFDTLEDSKKVMIFRLVQEIISNIRKHAEAKNILIQILDHQKELKLIVEDDGQGFLYEEALTKGGLGLKSINSRVEFLDGDIDWDSELGKGTTISISIPL</sequence>
<evidence type="ECO:0000256" key="21">
    <source>
        <dbReference type="SAM" id="SignalP"/>
    </source>
</evidence>
<feature type="domain" description="Histidine kinase" evidence="22">
    <location>
        <begin position="467"/>
        <end position="658"/>
    </location>
</feature>
<dbReference type="InterPro" id="IPR011990">
    <property type="entry name" value="TPR-like_helical_dom_sf"/>
</dbReference>
<evidence type="ECO:0000256" key="12">
    <source>
        <dbReference type="ARBA" id="ARBA00022777"/>
    </source>
</evidence>
<dbReference type="GO" id="GO:0051539">
    <property type="term" value="F:4 iron, 4 sulfur cluster binding"/>
    <property type="evidence" value="ECO:0007669"/>
    <property type="project" value="UniProtKB-KW"/>
</dbReference>
<dbReference type="InterPro" id="IPR005467">
    <property type="entry name" value="His_kinase_dom"/>
</dbReference>
<dbReference type="EC" id="2.7.13.3" evidence="4"/>
<dbReference type="Gene3D" id="1.25.40.10">
    <property type="entry name" value="Tetratricopeptide repeat domain"/>
    <property type="match status" value="1"/>
</dbReference>
<dbReference type="GO" id="GO:0046983">
    <property type="term" value="F:protein dimerization activity"/>
    <property type="evidence" value="ECO:0007669"/>
    <property type="project" value="InterPro"/>
</dbReference>
<keyword evidence="21" id="KW-0732">Signal</keyword>
<keyword evidence="16" id="KW-0411">Iron-sulfur</keyword>
<dbReference type="Gene3D" id="3.30.565.10">
    <property type="entry name" value="Histidine kinase-like ATPase, C-terminal domain"/>
    <property type="match status" value="1"/>
</dbReference>
<evidence type="ECO:0000256" key="6">
    <source>
        <dbReference type="ARBA" id="ARBA00022485"/>
    </source>
</evidence>
<keyword evidence="15" id="KW-0902">Two-component regulatory system</keyword>
<dbReference type="AlphaFoldDB" id="A0A967AUB6"/>
<evidence type="ECO:0000256" key="4">
    <source>
        <dbReference type="ARBA" id="ARBA00012438"/>
    </source>
</evidence>
<dbReference type="InterPro" id="IPR036890">
    <property type="entry name" value="HATPase_C_sf"/>
</dbReference>
<evidence type="ECO:0000256" key="18">
    <source>
        <dbReference type="ARBA" id="ARBA00030800"/>
    </source>
</evidence>
<feature type="repeat" description="TPR" evidence="19">
    <location>
        <begin position="247"/>
        <end position="280"/>
    </location>
</feature>
<dbReference type="SMART" id="SM00387">
    <property type="entry name" value="HATPase_c"/>
    <property type="match status" value="1"/>
</dbReference>
<keyword evidence="20" id="KW-0812">Transmembrane</keyword>
<comment type="caution">
    <text evidence="23">The sequence shown here is derived from an EMBL/GenBank/DDBJ whole genome shotgun (WGS) entry which is preliminary data.</text>
</comment>
<evidence type="ECO:0000259" key="22">
    <source>
        <dbReference type="PROSITE" id="PS50109"/>
    </source>
</evidence>
<keyword evidence="7" id="KW-0963">Cytoplasm</keyword>
<keyword evidence="9" id="KW-0808">Transferase</keyword>
<dbReference type="GO" id="GO:0046872">
    <property type="term" value="F:metal ion binding"/>
    <property type="evidence" value="ECO:0007669"/>
    <property type="project" value="UniProtKB-KW"/>
</dbReference>
<evidence type="ECO:0000256" key="14">
    <source>
        <dbReference type="ARBA" id="ARBA00023004"/>
    </source>
</evidence>
<dbReference type="SMART" id="SM00028">
    <property type="entry name" value="TPR"/>
    <property type="match status" value="6"/>
</dbReference>
<dbReference type="SUPFAM" id="SSF48452">
    <property type="entry name" value="TPR-like"/>
    <property type="match status" value="2"/>
</dbReference>
<feature type="transmembrane region" description="Helical" evidence="20">
    <location>
        <begin position="402"/>
        <end position="420"/>
    </location>
</feature>
<keyword evidence="8" id="KW-0597">Phosphoprotein</keyword>
<proteinExistence type="predicted"/>
<evidence type="ECO:0000313" key="24">
    <source>
        <dbReference type="Proteomes" id="UP000707206"/>
    </source>
</evidence>
<protein>
    <recommendedName>
        <fullName evidence="5">Oxygen sensor histidine kinase NreB</fullName>
        <ecNumber evidence="4">2.7.13.3</ecNumber>
    </recommendedName>
    <alternativeName>
        <fullName evidence="18">Nitrogen regulation protein B</fullName>
    </alternativeName>
</protein>
<dbReference type="PROSITE" id="PS50005">
    <property type="entry name" value="TPR"/>
    <property type="match status" value="3"/>
</dbReference>
<dbReference type="GO" id="GO:0005524">
    <property type="term" value="F:ATP binding"/>
    <property type="evidence" value="ECO:0007669"/>
    <property type="project" value="UniProtKB-KW"/>
</dbReference>
<keyword evidence="20" id="KW-0472">Membrane</keyword>
<reference evidence="23" key="2">
    <citation type="submission" date="2020-03" db="EMBL/GenBank/DDBJ databases">
        <title>Flavobacteriaceae bacterium strain TP-CH-4, a member of the family Flavobacteriaceae isolated from a deep-sea seamount.</title>
        <authorList>
            <person name="Zhang D.-C."/>
        </authorList>
    </citation>
    <scope>NUCLEOTIDE SEQUENCE</scope>
    <source>
        <strain evidence="23">TP-CH-4</strain>
    </source>
</reference>
<dbReference type="EMBL" id="VIKU02000002">
    <property type="protein sequence ID" value="NHF59158.1"/>
    <property type="molecule type" value="Genomic_DNA"/>
</dbReference>
<evidence type="ECO:0000256" key="17">
    <source>
        <dbReference type="ARBA" id="ARBA00024827"/>
    </source>
</evidence>
<dbReference type="GO" id="GO:0016020">
    <property type="term" value="C:membrane"/>
    <property type="evidence" value="ECO:0007669"/>
    <property type="project" value="InterPro"/>
</dbReference>
<keyword evidence="10" id="KW-0479">Metal-binding</keyword>
<feature type="chain" id="PRO_5036993836" description="Oxygen sensor histidine kinase NreB" evidence="21">
    <location>
        <begin position="21"/>
        <end position="658"/>
    </location>
</feature>
<feature type="repeat" description="TPR" evidence="19">
    <location>
        <begin position="166"/>
        <end position="199"/>
    </location>
</feature>
<evidence type="ECO:0000256" key="3">
    <source>
        <dbReference type="ARBA" id="ARBA00004496"/>
    </source>
</evidence>
<evidence type="ECO:0000256" key="16">
    <source>
        <dbReference type="ARBA" id="ARBA00023014"/>
    </source>
</evidence>
<comment type="function">
    <text evidence="17">Member of the two-component regulatory system NreB/NreC involved in the control of dissimilatory nitrate/nitrite reduction in response to oxygen. NreB functions as a direct oxygen sensor histidine kinase which is autophosphorylated, in the absence of oxygen, probably at the conserved histidine residue, and transfers its phosphate group probably to a conserved aspartate residue of NreC. NreB/NreC activates the expression of the nitrate (narGHJI) and nitrite (nir) reductase operons, as well as the putative nitrate transporter gene narT.</text>
</comment>
<keyword evidence="14" id="KW-0408">Iron</keyword>
<evidence type="ECO:0000256" key="8">
    <source>
        <dbReference type="ARBA" id="ARBA00022553"/>
    </source>
</evidence>
<evidence type="ECO:0000256" key="5">
    <source>
        <dbReference type="ARBA" id="ARBA00017322"/>
    </source>
</evidence>
<dbReference type="PANTHER" id="PTHR24421:SF10">
    <property type="entry name" value="NITRATE_NITRITE SENSOR PROTEIN NARQ"/>
    <property type="match status" value="1"/>
</dbReference>